<evidence type="ECO:0000313" key="3">
    <source>
        <dbReference type="Proteomes" id="UP000179106"/>
    </source>
</evidence>
<reference evidence="2 3" key="1">
    <citation type="journal article" date="2016" name="Nat. Commun.">
        <title>Thousands of microbial genomes shed light on interconnected biogeochemical processes in an aquifer system.</title>
        <authorList>
            <person name="Anantharaman K."/>
            <person name="Brown C.T."/>
            <person name="Hug L.A."/>
            <person name="Sharon I."/>
            <person name="Castelle C.J."/>
            <person name="Probst A.J."/>
            <person name="Thomas B.C."/>
            <person name="Singh A."/>
            <person name="Wilkins M.J."/>
            <person name="Karaoz U."/>
            <person name="Brodie E.L."/>
            <person name="Williams K.H."/>
            <person name="Hubbard S.S."/>
            <person name="Banfield J.F."/>
        </authorList>
    </citation>
    <scope>NUCLEOTIDE SEQUENCE [LARGE SCALE GENOMIC DNA]</scope>
</reference>
<feature type="region of interest" description="Disordered" evidence="1">
    <location>
        <begin position="19"/>
        <end position="50"/>
    </location>
</feature>
<sequence>MVAVVVLVAGIGLSGLLREPQGAPTTGTQVVFPGPENQGQPSSILPAEPKPGRQIYKVTTEGAGPQIIEAVIDGFDASAGQTQRMGVLVQFAEPVESVVVTLSGDQGSSDHVLQLAEGSKTDGRWEGSWTAAGTHKTVYQAVIRAAAFSTASQVTLAFK</sequence>
<dbReference type="Proteomes" id="UP000179106">
    <property type="component" value="Unassembled WGS sequence"/>
</dbReference>
<proteinExistence type="predicted"/>
<dbReference type="AlphaFoldDB" id="A0A1G2GQV2"/>
<accession>A0A1G2GQV2</accession>
<comment type="caution">
    <text evidence="2">The sequence shown here is derived from an EMBL/GenBank/DDBJ whole genome shotgun (WGS) entry which is preliminary data.</text>
</comment>
<organism evidence="2 3">
    <name type="scientific">Candidatus Ryanbacteria bacterium RIFCSPLOWO2_01_FULL_48_26</name>
    <dbReference type="NCBI Taxonomy" id="1802126"/>
    <lineage>
        <taxon>Bacteria</taxon>
        <taxon>Candidatus Ryaniibacteriota</taxon>
    </lineage>
</organism>
<dbReference type="EMBL" id="MHNW01000045">
    <property type="protein sequence ID" value="OGZ52510.1"/>
    <property type="molecule type" value="Genomic_DNA"/>
</dbReference>
<evidence type="ECO:0000313" key="2">
    <source>
        <dbReference type="EMBL" id="OGZ52510.1"/>
    </source>
</evidence>
<name>A0A1G2GQV2_9BACT</name>
<protein>
    <submittedName>
        <fullName evidence="2">Uncharacterized protein</fullName>
    </submittedName>
</protein>
<evidence type="ECO:0000256" key="1">
    <source>
        <dbReference type="SAM" id="MobiDB-lite"/>
    </source>
</evidence>
<gene>
    <name evidence="2" type="ORF">A3B25_02370</name>
</gene>
<dbReference type="STRING" id="1802126.A3B25_02370"/>